<comment type="caution">
    <text evidence="1">The sequence shown here is derived from an EMBL/GenBank/DDBJ whole genome shotgun (WGS) entry which is preliminary data.</text>
</comment>
<sequence length="77" mass="8783">MSQDDEIWTAFREAIRRDDTGHCSVSTRDFVAALQQHNAPHSLRAANRWIEIHISTFSDISVEAGECRLFQVPAVRD</sequence>
<evidence type="ECO:0000313" key="1">
    <source>
        <dbReference type="EMBL" id="TPV47457.1"/>
    </source>
</evidence>
<dbReference type="EMBL" id="VHJA01000033">
    <property type="protein sequence ID" value="TPV47457.1"/>
    <property type="molecule type" value="Genomic_DNA"/>
</dbReference>
<dbReference type="RefSeq" id="WP_128084294.1">
    <property type="nucleotide sequence ID" value="NZ_CP071406.1"/>
</dbReference>
<organism evidence="1 2">
    <name type="scientific">Pantoea deleyi</name>
    <dbReference type="NCBI Taxonomy" id="470932"/>
    <lineage>
        <taxon>Bacteria</taxon>
        <taxon>Pseudomonadati</taxon>
        <taxon>Pseudomonadota</taxon>
        <taxon>Gammaproteobacteria</taxon>
        <taxon>Enterobacterales</taxon>
        <taxon>Erwiniaceae</taxon>
        <taxon>Pantoea</taxon>
    </lineage>
</organism>
<dbReference type="Proteomes" id="UP000317747">
    <property type="component" value="Unassembled WGS sequence"/>
</dbReference>
<protein>
    <submittedName>
        <fullName evidence="1">DNA polymerase V subunit</fullName>
    </submittedName>
</protein>
<proteinExistence type="predicted"/>
<dbReference type="AlphaFoldDB" id="A0A506QNU6"/>
<reference evidence="1 2" key="1">
    <citation type="submission" date="2019-06" db="EMBL/GenBank/DDBJ databases">
        <title>Taxogenomics and systematics of the genus Pantoea.</title>
        <authorList>
            <person name="Tambong J.T."/>
        </authorList>
    </citation>
    <scope>NUCLEOTIDE SEQUENCE [LARGE SCALE GENOMIC DNA]</scope>
    <source>
        <strain evidence="1 2">LMG 24200</strain>
    </source>
</reference>
<dbReference type="OrthoDB" id="6546850at2"/>
<gene>
    <name evidence="1" type="ORF">FJW01_04085</name>
</gene>
<evidence type="ECO:0000313" key="2">
    <source>
        <dbReference type="Proteomes" id="UP000317747"/>
    </source>
</evidence>
<keyword evidence="2" id="KW-1185">Reference proteome</keyword>
<name>A0A506QNU6_9GAMM</name>
<accession>A0A506QNU6</accession>